<protein>
    <submittedName>
        <fullName evidence="1">Uncharacterized protein</fullName>
    </submittedName>
</protein>
<reference evidence="1" key="2">
    <citation type="submission" date="2016-06" db="EMBL/GenBank/DDBJ databases">
        <title>The genome of a short-lived fish provides insights into sex chromosome evolution and the genetic control of aging.</title>
        <authorList>
            <person name="Reichwald K."/>
            <person name="Felder M."/>
            <person name="Petzold A."/>
            <person name="Koch P."/>
            <person name="Groth M."/>
            <person name="Platzer M."/>
        </authorList>
    </citation>
    <scope>NUCLEOTIDE SEQUENCE</scope>
    <source>
        <tissue evidence="1">Brain</tissue>
    </source>
</reference>
<gene>
    <name evidence="1" type="primary">Sp-Slco4a</name>
</gene>
<sequence>VLEHKTARKFGTAQILEPEEFAWFRTWLRLRDRAVARNGYFFPSLGRGEAKDMARYFSKAWKEMGLKGYPTIMDIRTAVSTYNFQENNPEVRENLSKFMCHNVDTQERFYALHKNVSRAREIRQLFVCLSLREGAHQKTSRLLPHLYPLNHRLLLVPVLLLPVPVLLLPLPPPGLERRRRVPERECPFWGTFKGSVAFVSSLLGKKSPLCLRTLRRRRRGIPRPATGSLATSHSTCLSFMATGRGSSPA</sequence>
<dbReference type="AlphaFoldDB" id="A0A1A8VF10"/>
<dbReference type="EMBL" id="HAEJ01017341">
    <property type="protein sequence ID" value="SBS57798.1"/>
    <property type="molecule type" value="Transcribed_RNA"/>
</dbReference>
<proteinExistence type="predicted"/>
<organism evidence="1">
    <name type="scientific">Nothobranchius furzeri</name>
    <name type="common">Turquoise killifish</name>
    <dbReference type="NCBI Taxonomy" id="105023"/>
    <lineage>
        <taxon>Eukaryota</taxon>
        <taxon>Metazoa</taxon>
        <taxon>Chordata</taxon>
        <taxon>Craniata</taxon>
        <taxon>Vertebrata</taxon>
        <taxon>Euteleostomi</taxon>
        <taxon>Actinopterygii</taxon>
        <taxon>Neopterygii</taxon>
        <taxon>Teleostei</taxon>
        <taxon>Neoteleostei</taxon>
        <taxon>Acanthomorphata</taxon>
        <taxon>Ovalentaria</taxon>
        <taxon>Atherinomorphae</taxon>
        <taxon>Cyprinodontiformes</taxon>
        <taxon>Nothobranchiidae</taxon>
        <taxon>Nothobranchius</taxon>
    </lineage>
</organism>
<evidence type="ECO:0000313" key="1">
    <source>
        <dbReference type="EMBL" id="SBS57798.1"/>
    </source>
</evidence>
<reference evidence="1" key="1">
    <citation type="submission" date="2016-05" db="EMBL/GenBank/DDBJ databases">
        <authorList>
            <person name="Lavstsen T."/>
            <person name="Jespersen J.S."/>
        </authorList>
    </citation>
    <scope>NUCLEOTIDE SEQUENCE</scope>
    <source>
        <tissue evidence="1">Brain</tissue>
    </source>
</reference>
<accession>A0A1A8VF10</accession>
<name>A0A1A8VF10_NOTFU</name>
<feature type="non-terminal residue" evidence="1">
    <location>
        <position position="1"/>
    </location>
</feature>